<sequence>MALAISPEHLSLAEVASGHLARYDVLKASRESLDDEPDIARFWASTAELGWLGLHLPEEFGGSGFSLEESIVVLEALGHDVAPGPFLSTIAASAVIAEYADAEVKTRLLPALADGSQSAGVGYGPGLTANADGTVSGQVRAVLDAPSADVLVLAVGADVIVVDPTAEGVEVARVSSMDTTRPLGSVTLTRHRPADGLVLPGAERTGRSLFRILASAEAVGGSFAALEMATEYAATREQFGRTIATFQAVKHHCADMLVATEATVAATWDAARSENVRDAWFGAAVAASYAGPTQLANARKNIQLHGGIGFTWEHNAHLYLRRATAMAALLKDGADPAVDVVTAYRAGEGHGARFELPDSAEEYRANARAEADTVRSLSEADRRSRLVSSGYLVPHWPRPWGRAADAVEQLVIEEEFDGIDLPELGITGWVMLTITQVGSDAQRSRWVEPMLRGEEQWCQLFSEPGAGSDAAAVRTSGKKVDGGWLVSGQKVWTSVALECQWGLATVRTDAEASKHAGVTMMAIDLSADGVEIRPLREITGDSLFNEVFFDDVFVPDSDVVGGVGEGWKVARATLGNERVSIGGGSGAIAFGVPDLVEILDRSDANGGVVRVGEIVAEAHALRLLNLRQAVRAVIGAGPGPEANVTKLIRAEHSQRITELGVDLAGVDVVTGAAEKLAHDYLFARCLTIAGGTSEIMRNTIAERILRMPRDPLVG</sequence>
<dbReference type="InterPro" id="IPR013786">
    <property type="entry name" value="AcylCoA_DH/ox_N"/>
</dbReference>
<dbReference type="PANTHER" id="PTHR43292">
    <property type="entry name" value="ACYL-COA DEHYDROGENASE"/>
    <property type="match status" value="1"/>
</dbReference>
<dbReference type="InterPro" id="IPR052161">
    <property type="entry name" value="Mycobact_Acyl-CoA_DH"/>
</dbReference>
<dbReference type="RefSeq" id="WP_183370243.1">
    <property type="nucleotide sequence ID" value="NZ_BAABHL010000034.1"/>
</dbReference>
<comment type="similarity">
    <text evidence="2">Belongs to the acyl-CoA dehydrogenase family.</text>
</comment>
<dbReference type="Gene3D" id="1.20.140.10">
    <property type="entry name" value="Butyryl-CoA Dehydrogenase, subunit A, domain 3"/>
    <property type="match status" value="2"/>
</dbReference>
<evidence type="ECO:0000313" key="10">
    <source>
        <dbReference type="Proteomes" id="UP000551501"/>
    </source>
</evidence>
<dbReference type="Pfam" id="PF00441">
    <property type="entry name" value="Acyl-CoA_dh_1"/>
    <property type="match status" value="2"/>
</dbReference>
<protein>
    <submittedName>
        <fullName evidence="9">Alkylation response protein AidB-like acyl-CoA dehydrogenase</fullName>
    </submittedName>
</protein>
<evidence type="ECO:0000256" key="1">
    <source>
        <dbReference type="ARBA" id="ARBA00001974"/>
    </source>
</evidence>
<dbReference type="InterPro" id="IPR009075">
    <property type="entry name" value="AcylCo_DH/oxidase_C"/>
</dbReference>
<feature type="domain" description="Acyl-CoA dehydrogenase/oxidase N-terminal" evidence="8">
    <location>
        <begin position="38"/>
        <end position="115"/>
    </location>
</feature>
<evidence type="ECO:0000259" key="8">
    <source>
        <dbReference type="Pfam" id="PF02771"/>
    </source>
</evidence>
<keyword evidence="3" id="KW-0285">Flavoprotein</keyword>
<dbReference type="FunFam" id="2.40.110.10:FF:000011">
    <property type="entry name" value="Acyl-CoA dehydrogenase FadE34"/>
    <property type="match status" value="1"/>
</dbReference>
<feature type="domain" description="Acyl-CoA dehydrogenase/oxidase C-terminal" evidence="6">
    <location>
        <begin position="564"/>
        <end position="705"/>
    </location>
</feature>
<keyword evidence="10" id="KW-1185">Reference proteome</keyword>
<evidence type="ECO:0000256" key="4">
    <source>
        <dbReference type="ARBA" id="ARBA00022827"/>
    </source>
</evidence>
<feature type="domain" description="Acyl-CoA dehydrogenase/oxidase C-terminal" evidence="6">
    <location>
        <begin position="211"/>
        <end position="327"/>
    </location>
</feature>
<dbReference type="Pfam" id="PF02770">
    <property type="entry name" value="Acyl-CoA_dh_M"/>
    <property type="match status" value="1"/>
</dbReference>
<dbReference type="SUPFAM" id="SSF56645">
    <property type="entry name" value="Acyl-CoA dehydrogenase NM domain-like"/>
    <property type="match status" value="2"/>
</dbReference>
<keyword evidence="4" id="KW-0274">FAD</keyword>
<dbReference type="EMBL" id="JACIFP010000001">
    <property type="protein sequence ID" value="MBB4135163.1"/>
    <property type="molecule type" value="Genomic_DNA"/>
</dbReference>
<reference evidence="9 10" key="1">
    <citation type="submission" date="2020-08" db="EMBL/GenBank/DDBJ databases">
        <title>Sequencing the genomes of 1000 actinobacteria strains.</title>
        <authorList>
            <person name="Klenk H.-P."/>
        </authorList>
    </citation>
    <scope>NUCLEOTIDE SEQUENCE [LARGE SCALE GENOMIC DNA]</scope>
    <source>
        <strain evidence="9 10">DSM 45298</strain>
    </source>
</reference>
<dbReference type="Proteomes" id="UP000551501">
    <property type="component" value="Unassembled WGS sequence"/>
</dbReference>
<organism evidence="9 10">
    <name type="scientific">Gordonia humi</name>
    <dbReference type="NCBI Taxonomy" id="686429"/>
    <lineage>
        <taxon>Bacteria</taxon>
        <taxon>Bacillati</taxon>
        <taxon>Actinomycetota</taxon>
        <taxon>Actinomycetes</taxon>
        <taxon>Mycobacteriales</taxon>
        <taxon>Gordoniaceae</taxon>
        <taxon>Gordonia</taxon>
    </lineage>
</organism>
<evidence type="ECO:0000259" key="7">
    <source>
        <dbReference type="Pfam" id="PF02770"/>
    </source>
</evidence>
<evidence type="ECO:0000256" key="3">
    <source>
        <dbReference type="ARBA" id="ARBA00022630"/>
    </source>
</evidence>
<dbReference type="InterPro" id="IPR006091">
    <property type="entry name" value="Acyl-CoA_Oxase/DH_mid-dom"/>
</dbReference>
<gene>
    <name evidence="9" type="ORF">BKA16_001715</name>
</gene>
<feature type="domain" description="Acyl-CoA oxidase/dehydrogenase middle" evidence="7">
    <location>
        <begin position="458"/>
        <end position="552"/>
    </location>
</feature>
<dbReference type="InterPro" id="IPR009100">
    <property type="entry name" value="AcylCoA_DH/oxidase_NM_dom_sf"/>
</dbReference>
<dbReference type="InterPro" id="IPR046373">
    <property type="entry name" value="Acyl-CoA_Oxase/DH_mid-dom_sf"/>
</dbReference>
<dbReference type="PANTHER" id="PTHR43292:SF4">
    <property type="entry name" value="ACYL-COA DEHYDROGENASE FADE34"/>
    <property type="match status" value="1"/>
</dbReference>
<accession>A0A840EXZ9</accession>
<dbReference type="InterPro" id="IPR036250">
    <property type="entry name" value="AcylCo_DH-like_C"/>
</dbReference>
<dbReference type="Gene3D" id="2.40.110.10">
    <property type="entry name" value="Butyryl-CoA Dehydrogenase, subunit A, domain 2"/>
    <property type="match status" value="1"/>
</dbReference>
<evidence type="ECO:0000313" key="9">
    <source>
        <dbReference type="EMBL" id="MBB4135163.1"/>
    </source>
</evidence>
<dbReference type="AlphaFoldDB" id="A0A840EXZ9"/>
<evidence type="ECO:0000259" key="6">
    <source>
        <dbReference type="Pfam" id="PF00441"/>
    </source>
</evidence>
<feature type="domain" description="Acyl-CoA dehydrogenase/oxidase N-terminal" evidence="8">
    <location>
        <begin position="368"/>
        <end position="454"/>
    </location>
</feature>
<dbReference type="GO" id="GO:0016627">
    <property type="term" value="F:oxidoreductase activity, acting on the CH-CH group of donors"/>
    <property type="evidence" value="ECO:0007669"/>
    <property type="project" value="InterPro"/>
</dbReference>
<dbReference type="GO" id="GO:0050660">
    <property type="term" value="F:flavin adenine dinucleotide binding"/>
    <property type="evidence" value="ECO:0007669"/>
    <property type="project" value="InterPro"/>
</dbReference>
<dbReference type="SUPFAM" id="SSF47203">
    <property type="entry name" value="Acyl-CoA dehydrogenase C-terminal domain-like"/>
    <property type="match status" value="2"/>
</dbReference>
<comment type="caution">
    <text evidence="9">The sequence shown here is derived from an EMBL/GenBank/DDBJ whole genome shotgun (WGS) entry which is preliminary data.</text>
</comment>
<comment type="cofactor">
    <cofactor evidence="1">
        <name>FAD</name>
        <dbReference type="ChEBI" id="CHEBI:57692"/>
    </cofactor>
</comment>
<name>A0A840EXZ9_9ACTN</name>
<dbReference type="InterPro" id="IPR037069">
    <property type="entry name" value="AcylCoA_DH/ox_N_sf"/>
</dbReference>
<keyword evidence="5" id="KW-0560">Oxidoreductase</keyword>
<evidence type="ECO:0000256" key="5">
    <source>
        <dbReference type="ARBA" id="ARBA00023002"/>
    </source>
</evidence>
<proteinExistence type="inferred from homology"/>
<dbReference type="GO" id="GO:0005886">
    <property type="term" value="C:plasma membrane"/>
    <property type="evidence" value="ECO:0007669"/>
    <property type="project" value="TreeGrafter"/>
</dbReference>
<dbReference type="Gene3D" id="1.10.540.10">
    <property type="entry name" value="Acyl-CoA dehydrogenase/oxidase, N-terminal domain"/>
    <property type="match status" value="2"/>
</dbReference>
<evidence type="ECO:0000256" key="2">
    <source>
        <dbReference type="ARBA" id="ARBA00009347"/>
    </source>
</evidence>
<dbReference type="Pfam" id="PF02771">
    <property type="entry name" value="Acyl-CoA_dh_N"/>
    <property type="match status" value="2"/>
</dbReference>